<accession>A0ABS6MNW1</accession>
<dbReference type="Pfam" id="PF25917">
    <property type="entry name" value="BSH_RND"/>
    <property type="match status" value="1"/>
</dbReference>
<name>A0ABS6MNW1_9GAMM</name>
<proteinExistence type="inferred from homology"/>
<evidence type="ECO:0000259" key="3">
    <source>
        <dbReference type="Pfam" id="PF25917"/>
    </source>
</evidence>
<dbReference type="NCBIfam" id="TIGR01730">
    <property type="entry name" value="RND_mfp"/>
    <property type="match status" value="1"/>
</dbReference>
<evidence type="ECO:0000256" key="2">
    <source>
        <dbReference type="SAM" id="Coils"/>
    </source>
</evidence>
<organism evidence="4 5">
    <name type="scientific">Arsukibacterium indicum</name>
    <dbReference type="NCBI Taxonomy" id="2848612"/>
    <lineage>
        <taxon>Bacteria</taxon>
        <taxon>Pseudomonadati</taxon>
        <taxon>Pseudomonadota</taxon>
        <taxon>Gammaproteobacteria</taxon>
        <taxon>Chromatiales</taxon>
        <taxon>Chromatiaceae</taxon>
        <taxon>Arsukibacterium</taxon>
    </lineage>
</organism>
<dbReference type="PANTHER" id="PTHR30469:SF12">
    <property type="entry name" value="MULTIDRUG RESISTANCE PROTEIN MDTA"/>
    <property type="match status" value="1"/>
</dbReference>
<feature type="domain" description="Multidrug resistance protein MdtA-like barrel-sandwich hybrid" evidence="3">
    <location>
        <begin position="69"/>
        <end position="208"/>
    </location>
</feature>
<dbReference type="PANTHER" id="PTHR30469">
    <property type="entry name" value="MULTIDRUG RESISTANCE PROTEIN MDTA"/>
    <property type="match status" value="1"/>
</dbReference>
<reference evidence="4 5" key="1">
    <citation type="submission" date="2021-06" db="EMBL/GenBank/DDBJ databases">
        <title>Rheinheimera indica sp. nov., isolated from deep-sea sediment.</title>
        <authorList>
            <person name="Wang Z."/>
            <person name="Zhang X.-Y."/>
        </authorList>
    </citation>
    <scope>NUCLEOTIDE SEQUENCE [LARGE SCALE GENOMIC DNA]</scope>
    <source>
        <strain evidence="4 5">SM2107</strain>
    </source>
</reference>
<comment type="similarity">
    <text evidence="1">Belongs to the membrane fusion protein (MFP) (TC 8.A.1) family.</text>
</comment>
<dbReference type="EMBL" id="JAHRID010000006">
    <property type="protein sequence ID" value="MBV2130001.1"/>
    <property type="molecule type" value="Genomic_DNA"/>
</dbReference>
<evidence type="ECO:0000313" key="4">
    <source>
        <dbReference type="EMBL" id="MBV2130001.1"/>
    </source>
</evidence>
<dbReference type="Proteomes" id="UP000704611">
    <property type="component" value="Unassembled WGS sequence"/>
</dbReference>
<dbReference type="RefSeq" id="WP_217669839.1">
    <property type="nucleotide sequence ID" value="NZ_JAHRID010000006.1"/>
</dbReference>
<feature type="coiled-coil region" evidence="2">
    <location>
        <begin position="118"/>
        <end position="184"/>
    </location>
</feature>
<sequence>MKTWQKGLFAAGVFGLAIGAFIAIQATATPPLQKDKSGSQAPLVVTQQLQAQPHRFELQLWAEVKPKEKTTLTPEVSGRVIALDPDFIAGGVITKGTVLVQLDDSDYQVALLSAQAAVASAESVLSQEQAQARVAEQELRHLSRDQITALALRQPQLLSAEAALKSAKASLQKAKRDLERTRITAPYDALVVNRNIGLGQVVSTGTALGELYSVEQAELYVPVASFDLAYLPTERAGIPAQLRTEQVSREAKVVRDLGLVDSQTRMSHLVVQLDDPYAVRSQQPVIRFGQYVEVRLAGRVEEKLYTIPQDALSDGKVWLLQPDMTMARQQVDVVRQSGKFAYVKSGLTDGQQLILTVPNFPQPGMVVRTAPSDSELVKTE</sequence>
<evidence type="ECO:0000313" key="5">
    <source>
        <dbReference type="Proteomes" id="UP000704611"/>
    </source>
</evidence>
<keyword evidence="5" id="KW-1185">Reference proteome</keyword>
<dbReference type="InterPro" id="IPR058625">
    <property type="entry name" value="MdtA-like_BSH"/>
</dbReference>
<protein>
    <submittedName>
        <fullName evidence="4">Efflux RND transporter periplasmic adaptor subunit</fullName>
    </submittedName>
</protein>
<comment type="caution">
    <text evidence="4">The sequence shown here is derived from an EMBL/GenBank/DDBJ whole genome shotgun (WGS) entry which is preliminary data.</text>
</comment>
<gene>
    <name evidence="4" type="ORF">KQY15_12995</name>
</gene>
<keyword evidence="2" id="KW-0175">Coiled coil</keyword>
<evidence type="ECO:0000256" key="1">
    <source>
        <dbReference type="ARBA" id="ARBA00009477"/>
    </source>
</evidence>
<dbReference type="InterPro" id="IPR006143">
    <property type="entry name" value="RND_pump_MFP"/>
</dbReference>